<dbReference type="AlphaFoldDB" id="A0A8J3ZUP8"/>
<feature type="transmembrane region" description="Helical" evidence="6">
    <location>
        <begin position="141"/>
        <end position="161"/>
    </location>
</feature>
<accession>A0A8J3ZUP8</accession>
<dbReference type="GO" id="GO:0005886">
    <property type="term" value="C:plasma membrane"/>
    <property type="evidence" value="ECO:0007669"/>
    <property type="project" value="UniProtKB-SubCell"/>
</dbReference>
<feature type="transmembrane region" description="Helical" evidence="6">
    <location>
        <begin position="36"/>
        <end position="56"/>
    </location>
</feature>
<dbReference type="InterPro" id="IPR036259">
    <property type="entry name" value="MFS_trans_sf"/>
</dbReference>
<evidence type="ECO:0000256" key="6">
    <source>
        <dbReference type="SAM" id="Phobius"/>
    </source>
</evidence>
<dbReference type="CDD" id="cd06173">
    <property type="entry name" value="MFS_MefA_like"/>
    <property type="match status" value="1"/>
</dbReference>
<evidence type="ECO:0000313" key="7">
    <source>
        <dbReference type="EMBL" id="GIJ70789.1"/>
    </source>
</evidence>
<dbReference type="RefSeq" id="WP_203930681.1">
    <property type="nucleotide sequence ID" value="NZ_BOPH01000082.1"/>
</dbReference>
<keyword evidence="2" id="KW-1003">Cell membrane</keyword>
<sequence>MTPLNRLLASRTVSTFGDAMIPLTASFGVLHLDGGAGGVGLVLGTSMACTLLVPFGGVIADRMSRARLILLGDAVLCAIQALTGVLLLAGLATVPVVLGLTAAYGVVNAIVAPALTALIGELTPPDGLRKANARFNISRNSVRLFGPAAAGLMVTTAGPGAAYCLDAATFAVSVVLMLGVTGAVSDRRTPAAASPSAIVGELVSGWREMRRHRWYRDTLVLFAVWNLGFQPVFVLGPVLFSAAGDGARNWATVGTCAAAGAVAGGMLAHRFLSRRILHWPNVLVGAAALEAVALASGAPVAAVAAGAFVAGVVVTIYDTAWDTAIQAFVPQDVMARLDSYTWLIGMGTVPLGMLLTVPASDAVGTTGTLWAGVVLMLGSSAVLVALPRLRHLTLPDPAGRPAPEAVRT</sequence>
<dbReference type="InterPro" id="IPR011701">
    <property type="entry name" value="MFS"/>
</dbReference>
<dbReference type="PANTHER" id="PTHR23513:SF11">
    <property type="entry name" value="STAPHYLOFERRIN A TRANSPORTER"/>
    <property type="match status" value="1"/>
</dbReference>
<keyword evidence="8" id="KW-1185">Reference proteome</keyword>
<dbReference type="SUPFAM" id="SSF103473">
    <property type="entry name" value="MFS general substrate transporter"/>
    <property type="match status" value="1"/>
</dbReference>
<dbReference type="GO" id="GO:0022857">
    <property type="term" value="F:transmembrane transporter activity"/>
    <property type="evidence" value="ECO:0007669"/>
    <property type="project" value="InterPro"/>
</dbReference>
<dbReference type="Proteomes" id="UP000635606">
    <property type="component" value="Unassembled WGS sequence"/>
</dbReference>
<evidence type="ECO:0000256" key="3">
    <source>
        <dbReference type="ARBA" id="ARBA00022692"/>
    </source>
</evidence>
<feature type="transmembrane region" description="Helical" evidence="6">
    <location>
        <begin position="68"/>
        <end position="91"/>
    </location>
</feature>
<comment type="subcellular location">
    <subcellularLocation>
        <location evidence="1">Cell membrane</location>
        <topology evidence="1">Multi-pass membrane protein</topology>
    </subcellularLocation>
</comment>
<proteinExistence type="predicted"/>
<dbReference type="Gene3D" id="1.20.1250.20">
    <property type="entry name" value="MFS general substrate transporter like domains"/>
    <property type="match status" value="1"/>
</dbReference>
<dbReference type="Pfam" id="PF07690">
    <property type="entry name" value="MFS_1"/>
    <property type="match status" value="1"/>
</dbReference>
<keyword evidence="5 6" id="KW-0472">Membrane</keyword>
<keyword evidence="4 6" id="KW-1133">Transmembrane helix</keyword>
<feature type="transmembrane region" description="Helical" evidence="6">
    <location>
        <begin position="369"/>
        <end position="386"/>
    </location>
</feature>
<protein>
    <submittedName>
        <fullName evidence="7">MFS transporter</fullName>
    </submittedName>
</protein>
<evidence type="ECO:0000256" key="1">
    <source>
        <dbReference type="ARBA" id="ARBA00004651"/>
    </source>
</evidence>
<gene>
    <name evidence="7" type="ORF">Voc01_057060</name>
</gene>
<feature type="transmembrane region" description="Helical" evidence="6">
    <location>
        <begin position="250"/>
        <end position="269"/>
    </location>
</feature>
<feature type="transmembrane region" description="Helical" evidence="6">
    <location>
        <begin position="167"/>
        <end position="184"/>
    </location>
</feature>
<feature type="transmembrane region" description="Helical" evidence="6">
    <location>
        <begin position="301"/>
        <end position="320"/>
    </location>
</feature>
<evidence type="ECO:0000256" key="2">
    <source>
        <dbReference type="ARBA" id="ARBA00022475"/>
    </source>
</evidence>
<keyword evidence="3 6" id="KW-0812">Transmembrane</keyword>
<dbReference type="EMBL" id="BOPH01000082">
    <property type="protein sequence ID" value="GIJ70789.1"/>
    <property type="molecule type" value="Genomic_DNA"/>
</dbReference>
<reference evidence="7" key="1">
    <citation type="submission" date="2021-01" db="EMBL/GenBank/DDBJ databases">
        <title>Whole genome shotgun sequence of Virgisporangium ochraceum NBRC 16418.</title>
        <authorList>
            <person name="Komaki H."/>
            <person name="Tamura T."/>
        </authorList>
    </citation>
    <scope>NUCLEOTIDE SEQUENCE</scope>
    <source>
        <strain evidence="7">NBRC 16418</strain>
    </source>
</reference>
<name>A0A8J3ZUP8_9ACTN</name>
<evidence type="ECO:0000313" key="8">
    <source>
        <dbReference type="Proteomes" id="UP000635606"/>
    </source>
</evidence>
<organism evidence="7 8">
    <name type="scientific">Virgisporangium ochraceum</name>
    <dbReference type="NCBI Taxonomy" id="65505"/>
    <lineage>
        <taxon>Bacteria</taxon>
        <taxon>Bacillati</taxon>
        <taxon>Actinomycetota</taxon>
        <taxon>Actinomycetes</taxon>
        <taxon>Micromonosporales</taxon>
        <taxon>Micromonosporaceae</taxon>
        <taxon>Virgisporangium</taxon>
    </lineage>
</organism>
<feature type="transmembrane region" description="Helical" evidence="6">
    <location>
        <begin position="97"/>
        <end position="120"/>
    </location>
</feature>
<feature type="transmembrane region" description="Helical" evidence="6">
    <location>
        <begin position="219"/>
        <end position="244"/>
    </location>
</feature>
<evidence type="ECO:0000256" key="5">
    <source>
        <dbReference type="ARBA" id="ARBA00023136"/>
    </source>
</evidence>
<evidence type="ECO:0000256" key="4">
    <source>
        <dbReference type="ARBA" id="ARBA00022989"/>
    </source>
</evidence>
<dbReference type="PANTHER" id="PTHR23513">
    <property type="entry name" value="INTEGRAL MEMBRANE EFFLUX PROTEIN-RELATED"/>
    <property type="match status" value="1"/>
</dbReference>
<comment type="caution">
    <text evidence="7">The sequence shown here is derived from an EMBL/GenBank/DDBJ whole genome shotgun (WGS) entry which is preliminary data.</text>
</comment>